<dbReference type="GO" id="GO:0032273">
    <property type="term" value="P:positive regulation of protein polymerization"/>
    <property type="evidence" value="ECO:0007669"/>
    <property type="project" value="TreeGrafter"/>
</dbReference>
<dbReference type="PANTHER" id="PTHR12932">
    <property type="entry name" value="P25 ALPHA-RELATED"/>
    <property type="match status" value="1"/>
</dbReference>
<dbReference type="Gene3D" id="1.10.238.10">
    <property type="entry name" value="EF-hand"/>
    <property type="match status" value="1"/>
</dbReference>
<dbReference type="EMBL" id="LN902844">
    <property type="protein sequence ID" value="CDS43195.1"/>
    <property type="molecule type" value="Genomic_DNA"/>
</dbReference>
<evidence type="ECO:0000256" key="1">
    <source>
        <dbReference type="ARBA" id="ARBA00010994"/>
    </source>
</evidence>
<reference evidence="2" key="1">
    <citation type="journal article" date="2013" name="Nature">
        <title>The genomes of four tapeworm species reveal adaptations to parasitism.</title>
        <authorList>
            <person name="Tsai I.J."/>
            <person name="Zarowiecki M."/>
            <person name="Holroyd N."/>
            <person name="Garciarrubio A."/>
            <person name="Sanchez-Flores A."/>
            <person name="Brooks K.L."/>
            <person name="Tracey A."/>
            <person name="Bobes R.J."/>
            <person name="Fragoso G."/>
            <person name="Sciutto E."/>
            <person name="Aslett M."/>
            <person name="Beasley H."/>
            <person name="Bennett H.M."/>
            <person name="Cai J."/>
            <person name="Camicia F."/>
            <person name="Clark R."/>
            <person name="Cucher M."/>
            <person name="De Silva N."/>
            <person name="Day T.A."/>
            <person name="Deplazes P."/>
            <person name="Estrada K."/>
            <person name="Fernandez C."/>
            <person name="Holland P.W."/>
            <person name="Hou J."/>
            <person name="Hu S."/>
            <person name="Huckvale T."/>
            <person name="Hung S.S."/>
            <person name="Kamenetzky L."/>
            <person name="Keane J.A."/>
            <person name="Kiss F."/>
            <person name="Koziol U."/>
            <person name="Lambert O."/>
            <person name="Liu K."/>
            <person name="Luo X."/>
            <person name="Luo Y."/>
            <person name="Macchiaroli N."/>
            <person name="Nichol S."/>
            <person name="Paps J."/>
            <person name="Parkinson J."/>
            <person name="Pouchkina-Stantcheva N."/>
            <person name="Riddiford N."/>
            <person name="Rosenzvit M."/>
            <person name="Salinas G."/>
            <person name="Wasmuth J.D."/>
            <person name="Zamanian M."/>
            <person name="Zheng Y."/>
            <person name="Cai X."/>
            <person name="Soberon X."/>
            <person name="Olson P.D."/>
            <person name="Laclette J.P."/>
            <person name="Brehm K."/>
            <person name="Berriman M."/>
            <person name="Garciarrubio A."/>
            <person name="Bobes R.J."/>
            <person name="Fragoso G."/>
            <person name="Sanchez-Flores A."/>
            <person name="Estrada K."/>
            <person name="Cevallos M.A."/>
            <person name="Morett E."/>
            <person name="Gonzalez V."/>
            <person name="Portillo T."/>
            <person name="Ochoa-Leyva A."/>
            <person name="Jose M.V."/>
            <person name="Sciutto E."/>
            <person name="Landa A."/>
            <person name="Jimenez L."/>
            <person name="Valdes V."/>
            <person name="Carrero J.C."/>
            <person name="Larralde C."/>
            <person name="Morales-Montor J."/>
            <person name="Limon-Lason J."/>
            <person name="Soberon X."/>
            <person name="Laclette J.P."/>
        </authorList>
    </citation>
    <scope>NUCLEOTIDE SEQUENCE [LARGE SCALE GENOMIC DNA]</scope>
</reference>
<dbReference type="eggNOG" id="KOG4070">
    <property type="taxonomic scope" value="Eukaryota"/>
</dbReference>
<evidence type="ECO:0000313" key="3">
    <source>
        <dbReference type="Proteomes" id="UP000017246"/>
    </source>
</evidence>
<dbReference type="InterPro" id="IPR011992">
    <property type="entry name" value="EF-hand-dom_pair"/>
</dbReference>
<keyword evidence="3" id="KW-1185">Reference proteome</keyword>
<dbReference type="GO" id="GO:0015631">
    <property type="term" value="F:tubulin binding"/>
    <property type="evidence" value="ECO:0007669"/>
    <property type="project" value="InterPro"/>
</dbReference>
<dbReference type="GO" id="GO:0001578">
    <property type="term" value="P:microtubule bundle formation"/>
    <property type="evidence" value="ECO:0007669"/>
    <property type="project" value="TreeGrafter"/>
</dbReference>
<dbReference type="GO" id="GO:0046785">
    <property type="term" value="P:microtubule polymerization"/>
    <property type="evidence" value="ECO:0007669"/>
    <property type="project" value="InterPro"/>
</dbReference>
<proteinExistence type="inferred from homology"/>
<organism evidence="2 3">
    <name type="scientific">Echinococcus multilocularis</name>
    <name type="common">Fox tapeworm</name>
    <dbReference type="NCBI Taxonomy" id="6211"/>
    <lineage>
        <taxon>Eukaryota</taxon>
        <taxon>Metazoa</taxon>
        <taxon>Spiralia</taxon>
        <taxon>Lophotrochozoa</taxon>
        <taxon>Platyhelminthes</taxon>
        <taxon>Cestoda</taxon>
        <taxon>Eucestoda</taxon>
        <taxon>Cyclophyllidea</taxon>
        <taxon>Taeniidae</taxon>
        <taxon>Echinococcus</taxon>
    </lineage>
</organism>
<reference evidence="2" key="2">
    <citation type="submission" date="2015-11" db="EMBL/GenBank/DDBJ databases">
        <authorList>
            <person name="Zhang Y."/>
            <person name="Guo Z."/>
        </authorList>
    </citation>
    <scope>NUCLEOTIDE SEQUENCE</scope>
</reference>
<dbReference type="Pfam" id="PF05517">
    <property type="entry name" value="p25-alpha"/>
    <property type="match status" value="1"/>
</dbReference>
<dbReference type="AlphaFoldDB" id="A0A068YF49"/>
<protein>
    <submittedName>
        <fullName evidence="2">Tubulin polymerization promoting protein family</fullName>
    </submittedName>
</protein>
<name>A0A068YF49_ECHMU</name>
<dbReference type="SUPFAM" id="SSF47473">
    <property type="entry name" value="EF-hand"/>
    <property type="match status" value="1"/>
</dbReference>
<gene>
    <name evidence="2" type="ORF">EmuJ_001093400</name>
</gene>
<dbReference type="OrthoDB" id="548799at2759"/>
<dbReference type="InterPro" id="IPR008907">
    <property type="entry name" value="TPP/p25"/>
</dbReference>
<comment type="similarity">
    <text evidence="1">Belongs to the TPPP family.</text>
</comment>
<sequence length="180" mass="20071">MGDLQCAFLAFCDFCHRGSSTCSDKTLRKICMDCNIYTESLNDSKVDIQFRKHTGNSKRNVDYEGFLDFINGAFSDAYSCAYNISKTAAIEELKSKIAAGWPQLNNTTEVDCEEGLERLCDVKLYTGIHRARFDPETGKGLGKDGTEDDAICSGYVNGYTNMGTYNLTHPYTSPLKKQCQ</sequence>
<accession>A0A068YF49</accession>
<dbReference type="GO" id="GO:0005874">
    <property type="term" value="C:microtubule"/>
    <property type="evidence" value="ECO:0007669"/>
    <property type="project" value="TreeGrafter"/>
</dbReference>
<dbReference type="PANTHER" id="PTHR12932:SF9">
    <property type="entry name" value="TUBULIN POLYMERIZATION-PROMOTING PROTEIN HOMOLOG"/>
    <property type="match status" value="1"/>
</dbReference>
<dbReference type="OMA" id="DAYSCAY"/>
<evidence type="ECO:0000313" key="2">
    <source>
        <dbReference type="EMBL" id="CDS43195.1"/>
    </source>
</evidence>
<dbReference type="Proteomes" id="UP000017246">
    <property type="component" value="Unassembled WGS sequence"/>
</dbReference>